<name>A0ABD5PXX9_9EURY</name>
<dbReference type="SUPFAM" id="SSF49299">
    <property type="entry name" value="PKD domain"/>
    <property type="match status" value="6"/>
</dbReference>
<dbReference type="PANTHER" id="PTHR46182">
    <property type="entry name" value="FI19480P1"/>
    <property type="match status" value="1"/>
</dbReference>
<accession>A0ABD5PXX9</accession>
<dbReference type="InterPro" id="IPR026371">
    <property type="entry name" value="PGF_CTERM"/>
</dbReference>
<protein>
    <submittedName>
        <fullName evidence="5">PKD domain-containing protein</fullName>
    </submittedName>
</protein>
<dbReference type="GO" id="GO:0030115">
    <property type="term" value="C:S-layer"/>
    <property type="evidence" value="ECO:0007669"/>
    <property type="project" value="UniProtKB-SubCell"/>
</dbReference>
<evidence type="ECO:0000256" key="1">
    <source>
        <dbReference type="ARBA" id="ARBA00022729"/>
    </source>
</evidence>
<dbReference type="PROSITE" id="PS50093">
    <property type="entry name" value="PKD"/>
    <property type="match status" value="4"/>
</dbReference>
<dbReference type="RefSeq" id="WP_254267354.1">
    <property type="nucleotide sequence ID" value="NZ_CP100400.1"/>
</dbReference>
<feature type="compositionally biased region" description="Low complexity" evidence="2">
    <location>
        <begin position="1539"/>
        <end position="1548"/>
    </location>
</feature>
<feature type="region of interest" description="Disordered" evidence="2">
    <location>
        <begin position="705"/>
        <end position="735"/>
    </location>
</feature>
<dbReference type="GO" id="GO:0005886">
    <property type="term" value="C:plasma membrane"/>
    <property type="evidence" value="ECO:0007669"/>
    <property type="project" value="UniProtKB-SubCell"/>
</dbReference>
<gene>
    <name evidence="5" type="ORF">ACFO9K_02650</name>
</gene>
<keyword evidence="3" id="KW-1133">Transmembrane helix</keyword>
<reference evidence="5 6" key="1">
    <citation type="journal article" date="2019" name="Int. J. Syst. Evol. Microbiol.">
        <title>The Global Catalogue of Microorganisms (GCM) 10K type strain sequencing project: providing services to taxonomists for standard genome sequencing and annotation.</title>
        <authorList>
            <consortium name="The Broad Institute Genomics Platform"/>
            <consortium name="The Broad Institute Genome Sequencing Center for Infectious Disease"/>
            <person name="Wu L."/>
            <person name="Ma J."/>
        </authorList>
    </citation>
    <scope>NUCLEOTIDE SEQUENCE [LARGE SCALE GENOMIC DNA]</scope>
    <source>
        <strain evidence="5 6">XZYJ18</strain>
    </source>
</reference>
<dbReference type="EMBL" id="JBHSHT010000001">
    <property type="protein sequence ID" value="MFC4823156.1"/>
    <property type="molecule type" value="Genomic_DNA"/>
</dbReference>
<dbReference type="SMART" id="SM00089">
    <property type="entry name" value="PKD"/>
    <property type="match status" value="6"/>
</dbReference>
<dbReference type="Pfam" id="PF18204">
    <property type="entry name" value="PGF-CTERM"/>
    <property type="match status" value="1"/>
</dbReference>
<feature type="transmembrane region" description="Helical" evidence="3">
    <location>
        <begin position="1562"/>
        <end position="1582"/>
    </location>
</feature>
<dbReference type="Pfam" id="PF22352">
    <property type="entry name" value="K319L-like_PKD"/>
    <property type="match status" value="1"/>
</dbReference>
<evidence type="ECO:0000256" key="3">
    <source>
        <dbReference type="SAM" id="Phobius"/>
    </source>
</evidence>
<dbReference type="InterPro" id="IPR029865">
    <property type="entry name" value="KIAA0319-like"/>
</dbReference>
<dbReference type="Pfam" id="PF18911">
    <property type="entry name" value="PKD_4"/>
    <property type="match status" value="4"/>
</dbReference>
<comment type="caution">
    <text evidence="5">The sequence shown here is derived from an EMBL/GenBank/DDBJ whole genome shotgun (WGS) entry which is preliminary data.</text>
</comment>
<dbReference type="NCBIfam" id="TIGR04126">
    <property type="entry name" value="PGF_CTERM"/>
    <property type="match status" value="1"/>
</dbReference>
<evidence type="ECO:0000313" key="5">
    <source>
        <dbReference type="EMBL" id="MFC4823156.1"/>
    </source>
</evidence>
<feature type="domain" description="PKD" evidence="4">
    <location>
        <begin position="247"/>
        <end position="338"/>
    </location>
</feature>
<feature type="compositionally biased region" description="Acidic residues" evidence="2">
    <location>
        <begin position="1270"/>
        <end position="1287"/>
    </location>
</feature>
<feature type="region of interest" description="Disordered" evidence="2">
    <location>
        <begin position="1536"/>
        <end position="1562"/>
    </location>
</feature>
<dbReference type="Gene3D" id="2.60.40.10">
    <property type="entry name" value="Immunoglobulins"/>
    <property type="match status" value="7"/>
</dbReference>
<organism evidence="5 6">
    <name type="scientific">Halorussus aquaticus</name>
    <dbReference type="NCBI Taxonomy" id="2953748"/>
    <lineage>
        <taxon>Archaea</taxon>
        <taxon>Methanobacteriati</taxon>
        <taxon>Methanobacteriota</taxon>
        <taxon>Stenosarchaea group</taxon>
        <taxon>Halobacteria</taxon>
        <taxon>Halobacteriales</taxon>
        <taxon>Haladaptataceae</taxon>
        <taxon>Halorussus</taxon>
    </lineage>
</organism>
<dbReference type="InterPro" id="IPR035986">
    <property type="entry name" value="PKD_dom_sf"/>
</dbReference>
<evidence type="ECO:0000256" key="2">
    <source>
        <dbReference type="SAM" id="MobiDB-lite"/>
    </source>
</evidence>
<proteinExistence type="predicted"/>
<keyword evidence="6" id="KW-1185">Reference proteome</keyword>
<keyword evidence="1" id="KW-0732">Signal</keyword>
<evidence type="ECO:0000313" key="6">
    <source>
        <dbReference type="Proteomes" id="UP001595945"/>
    </source>
</evidence>
<feature type="domain" description="PKD" evidence="4">
    <location>
        <begin position="340"/>
        <end position="418"/>
    </location>
</feature>
<keyword evidence="3" id="KW-0472">Membrane</keyword>
<feature type="region of interest" description="Disordered" evidence="2">
    <location>
        <begin position="1074"/>
        <end position="1102"/>
    </location>
</feature>
<dbReference type="Proteomes" id="UP001595945">
    <property type="component" value="Unassembled WGS sequence"/>
</dbReference>
<dbReference type="InterPro" id="IPR000601">
    <property type="entry name" value="PKD_dom"/>
</dbReference>
<dbReference type="CDD" id="cd00146">
    <property type="entry name" value="PKD"/>
    <property type="match status" value="4"/>
</dbReference>
<dbReference type="InterPro" id="IPR022409">
    <property type="entry name" value="PKD/Chitinase_dom"/>
</dbReference>
<dbReference type="InterPro" id="IPR013783">
    <property type="entry name" value="Ig-like_fold"/>
</dbReference>
<feature type="region of interest" description="Disordered" evidence="2">
    <location>
        <begin position="1261"/>
        <end position="1333"/>
    </location>
</feature>
<feature type="domain" description="PKD" evidence="4">
    <location>
        <begin position="1002"/>
        <end position="1086"/>
    </location>
</feature>
<feature type="compositionally biased region" description="Gly residues" evidence="2">
    <location>
        <begin position="1288"/>
        <end position="1309"/>
    </location>
</feature>
<evidence type="ECO:0000259" key="4">
    <source>
        <dbReference type="PROSITE" id="PS50093"/>
    </source>
</evidence>
<dbReference type="PANTHER" id="PTHR46182:SF2">
    <property type="entry name" value="FI19480P1"/>
    <property type="match status" value="1"/>
</dbReference>
<keyword evidence="3" id="KW-0812">Transmembrane</keyword>
<sequence length="1585" mass="167027">MSERARSVLLTLLLVVSSFSTVGVGAASATTATSQTSFHVMQAGQCYDVAAYGNGDKTVEEFYDYRKPNNTDPSVYTYSSHGTKALQKNQVSNLFFYHGSDGYSVVLLHDKLDQNEQNGPNASTITFTLSNMSGATWEVRDDNYTDKQGDPQDDNWDTDGPTHEIDWMWASHRTDGGAFSGIGDDGVTIDPQFNEEADHWDTWDYANDSANRTDAWRLLDAGGENVSLDMQQNLTIEKGSCPDTADPDAALSASPNPVANDEAVTLDASDSTDDGGSGIAEYRWDFDGDGTVDNTTENATVTHTYATTGNHTASVTVEDGAGNTDSANVTVRVKEADSGGPVVTVTHPKTVDVGETFEVSANASDESKVEGYTWEFGSTTKTGSTVNHSYAEAGEHNVTVTWTESDSETDSHEFTIEAVKSDDGGDTSPTVSDFEVTNPEQKTVRVYFWGSPSISDIEVGVTDEGGNRVATLTEGDFNVSDGGDPDFYDGNVTVASNGTYTATLLKAADSDGDDAASGQNGSTIVGPVDGDITYINGSAIRVNGTFERVGISVGFYGPSGYGQSQVYEDDVSGTTVITADESGVNGSMINVATADKDFDDAETELRKENPRLDYYAELIEPKPVNVSVENVAAVDNGTYEVTFGYRNPNDEALFMDDSTLSGNVSGDAPEEVAPGDHTFTVTWTPDSDGERAVWTLNRSNFDQSDVSAQTKTAGELNGSDGGDDTAPTAAISGPDSASVNVTATFDAGNSTDDSGVVNYTWTFDGSETKHGEQVEYQFAQSGKHTVVLTVEDADGNTDTATKTVTVPDPVEFVNATAFRVNGDYGTVWVNSAYYMSDGPADSNYDLGSVNGSKVFRVPDEGHWGPVVIDVALYEGDMSGTPEVTKENPDFEAQYDAVRPDRPNTFVENATKVDDGTYKVTFGYVNPNNETVLATGSEFAAGNTATEPPVEFESGRHTFTATWNPANNDSKLVWETDFSNFGLGTQTATSPTPDQIADGEMPPTARLTADPTSVATGETVSFDASESSDDGTVTAYEWDFDGDGTTDRTTDDATVDHAFSAARTYHVTVTVVDESGQSDTATESVVVRERSTDDPPTARLSAPDSGKMSLLFYPLDASASTDDEGIESYRWDIDGDGEVEWYDDNTTSFKPYMHLDGPGTYQATVIVEDTSGQTDTATVTYTVEKVVPNATVSASAETVSVGENVTFTATDPTQQFEDLRHFAWKSGPERATTWTTSFDDPGQHTVELVLRTRAGAENVVTETVTVTAADDGNDGSDDGNDGSDDGNDGNDGQGGYDGGDNTGSRTGGIGPADPDDSNDQSDGTVSAPLRDADGRVGTVVVSSSGANADPAVRVTDSAPEGIAAPTVEDAGFAALSYVNVSGAEQVTFTVSKARLNATGAGPGAVSLFRYANGTWATVETVQRNATADAYEFRANVSDGTYAVGVGQPVTSVADVSVESQRVEPGDSVSVSATVENAGRADGTHRVELTVGGDVVATKTVSVEAEGATDVTFSHTFDAAGVYEVGVGDESAEVTVKSVETQTTGGSDAETTTESETTDNSSSIPGFGVGVSLVALLAAALVALRRS</sequence>
<feature type="domain" description="PKD" evidence="4">
    <location>
        <begin position="726"/>
        <end position="806"/>
    </location>
</feature>
<dbReference type="GeneID" id="73045801"/>